<keyword evidence="1" id="KW-0812">Transmembrane</keyword>
<protein>
    <recommendedName>
        <fullName evidence="4">DUF4190 domain-containing protein</fullName>
    </recommendedName>
</protein>
<organism evidence="2 3">
    <name type="scientific">Actinoplanes octamycinicus</name>
    <dbReference type="NCBI Taxonomy" id="135948"/>
    <lineage>
        <taxon>Bacteria</taxon>
        <taxon>Bacillati</taxon>
        <taxon>Actinomycetota</taxon>
        <taxon>Actinomycetes</taxon>
        <taxon>Micromonosporales</taxon>
        <taxon>Micromonosporaceae</taxon>
        <taxon>Actinoplanes</taxon>
    </lineage>
</organism>
<name>A0A7W7MCG0_9ACTN</name>
<dbReference type="AlphaFoldDB" id="A0A7W7MCG0"/>
<evidence type="ECO:0008006" key="4">
    <source>
        <dbReference type="Google" id="ProtNLM"/>
    </source>
</evidence>
<keyword evidence="1" id="KW-1133">Transmembrane helix</keyword>
<gene>
    <name evidence="2" type="ORF">BJY16_008254</name>
</gene>
<evidence type="ECO:0000256" key="1">
    <source>
        <dbReference type="SAM" id="Phobius"/>
    </source>
</evidence>
<keyword evidence="3" id="KW-1185">Reference proteome</keyword>
<sequence>MLFAAGLLTWTLLAGPVTLTGHPWLCLALGVLAGAASLVVTHGHVVLHRRQRALVTTVPPRDELTVAPRDELAVAPVDGRTGAAVAFGAAGLFLFSLVFGGLAIGLGVAALRRGTPGRWGRPLARTAILLGVADLVVLAALLVTGTTLHG</sequence>
<feature type="transmembrane region" description="Helical" evidence="1">
    <location>
        <begin position="24"/>
        <end position="47"/>
    </location>
</feature>
<dbReference type="RefSeq" id="WP_185044915.1">
    <property type="nucleotide sequence ID" value="NZ_BAABFG010000005.1"/>
</dbReference>
<feature type="transmembrane region" description="Helical" evidence="1">
    <location>
        <begin position="85"/>
        <end position="111"/>
    </location>
</feature>
<dbReference type="Proteomes" id="UP000546162">
    <property type="component" value="Unassembled WGS sequence"/>
</dbReference>
<reference evidence="2 3" key="1">
    <citation type="submission" date="2020-08" db="EMBL/GenBank/DDBJ databases">
        <title>Sequencing the genomes of 1000 actinobacteria strains.</title>
        <authorList>
            <person name="Klenk H.-P."/>
        </authorList>
    </citation>
    <scope>NUCLEOTIDE SEQUENCE [LARGE SCALE GENOMIC DNA]</scope>
    <source>
        <strain evidence="2 3">DSM 45809</strain>
    </source>
</reference>
<accession>A0A7W7MCG0</accession>
<comment type="caution">
    <text evidence="2">The sequence shown here is derived from an EMBL/GenBank/DDBJ whole genome shotgun (WGS) entry which is preliminary data.</text>
</comment>
<feature type="transmembrane region" description="Helical" evidence="1">
    <location>
        <begin position="123"/>
        <end position="144"/>
    </location>
</feature>
<proteinExistence type="predicted"/>
<keyword evidence="1" id="KW-0472">Membrane</keyword>
<evidence type="ECO:0000313" key="2">
    <source>
        <dbReference type="EMBL" id="MBB4744795.1"/>
    </source>
</evidence>
<dbReference type="EMBL" id="JACHNB010000001">
    <property type="protein sequence ID" value="MBB4744795.1"/>
    <property type="molecule type" value="Genomic_DNA"/>
</dbReference>
<evidence type="ECO:0000313" key="3">
    <source>
        <dbReference type="Proteomes" id="UP000546162"/>
    </source>
</evidence>